<reference evidence="1 2" key="1">
    <citation type="submission" date="2015-09" db="EMBL/GenBank/DDBJ databases">
        <title>Genome sequencing project for genomic taxonomy and phylogenomics of Bacillus-like bacteria.</title>
        <authorList>
            <person name="Liu B."/>
            <person name="Wang J."/>
            <person name="Zhu Y."/>
            <person name="Liu G."/>
            <person name="Chen Q."/>
            <person name="Chen Z."/>
            <person name="Lan J."/>
            <person name="Che J."/>
            <person name="Ge C."/>
            <person name="Shi H."/>
            <person name="Pan Z."/>
            <person name="Liu X."/>
        </authorList>
    </citation>
    <scope>NUCLEOTIDE SEQUENCE [LARGE SCALE GENOMIC DNA]</scope>
    <source>
        <strain evidence="1 2">DSM 8552</strain>
    </source>
</reference>
<protein>
    <submittedName>
        <fullName evidence="1">Uncharacterized protein</fullName>
    </submittedName>
</protein>
<evidence type="ECO:0000313" key="2">
    <source>
        <dbReference type="Proteomes" id="UP000051063"/>
    </source>
</evidence>
<comment type="caution">
    <text evidence="1">The sequence shown here is derived from an EMBL/GenBank/DDBJ whole genome shotgun (WGS) entry which is preliminary data.</text>
</comment>
<accession>A0ABR5N6C8</accession>
<dbReference type="EMBL" id="LJJB01000010">
    <property type="protein sequence ID" value="KQL46183.1"/>
    <property type="molecule type" value="Genomic_DNA"/>
</dbReference>
<keyword evidence="2" id="KW-1185">Reference proteome</keyword>
<gene>
    <name evidence="1" type="ORF">AN963_14510</name>
</gene>
<proteinExistence type="predicted"/>
<dbReference type="Proteomes" id="UP000051063">
    <property type="component" value="Unassembled WGS sequence"/>
</dbReference>
<name>A0ABR5N6C8_BRECH</name>
<evidence type="ECO:0000313" key="1">
    <source>
        <dbReference type="EMBL" id="KQL46183.1"/>
    </source>
</evidence>
<organism evidence="1 2">
    <name type="scientific">Brevibacillus choshinensis</name>
    <dbReference type="NCBI Taxonomy" id="54911"/>
    <lineage>
        <taxon>Bacteria</taxon>
        <taxon>Bacillati</taxon>
        <taxon>Bacillota</taxon>
        <taxon>Bacilli</taxon>
        <taxon>Bacillales</taxon>
        <taxon>Paenibacillaceae</taxon>
        <taxon>Brevibacillus</taxon>
    </lineage>
</organism>
<sequence>MGPAMEKKGLTKSEYQIRMIIKLFPLRKKIRLGKDRNNHYQLGCCCLRAAASTVFTGEISLILFLN</sequence>